<evidence type="ECO:0000256" key="2">
    <source>
        <dbReference type="SAM" id="SignalP"/>
    </source>
</evidence>
<dbReference type="SUPFAM" id="SSF48452">
    <property type="entry name" value="TPR-like"/>
    <property type="match status" value="1"/>
</dbReference>
<dbReference type="RefSeq" id="WP_008851751.1">
    <property type="nucleotide sequence ID" value="NZ_AGQV01000005.1"/>
</dbReference>
<evidence type="ECO:0000313" key="3">
    <source>
        <dbReference type="EMBL" id="EHH67837.1"/>
    </source>
</evidence>
<dbReference type="Gene3D" id="1.25.40.10">
    <property type="entry name" value="Tetratricopeptide repeat domain"/>
    <property type="match status" value="1"/>
</dbReference>
<sequence length="221" mass="23864">MTEKRRWLLAGAVLLSAPGKLSAAPPASAPPAVAPSQATKSPAPASGKTQPEASARPHRRTLHERLLAAEKALAMAGNEKQARELADQAEALRSRALTGSTRMLLTDSQEALGKNDFQTAEEDMTSALTIQPDQFILRRQRAAVRLAAGDNNGAIEDLGIELQSDPGDPTAWGMLAEAEHERHEPDAALRAYHQMMLLDPKAPDADRQLKTLQKEKEGQED</sequence>
<dbReference type="PROSITE" id="PS51318">
    <property type="entry name" value="TAT"/>
    <property type="match status" value="1"/>
</dbReference>
<accession>G6XJM5</accession>
<evidence type="ECO:0000313" key="4">
    <source>
        <dbReference type="Proteomes" id="UP000004949"/>
    </source>
</evidence>
<dbReference type="EMBL" id="AGQV01000005">
    <property type="protein sequence ID" value="EHH67837.1"/>
    <property type="molecule type" value="Genomic_DNA"/>
</dbReference>
<protein>
    <submittedName>
        <fullName evidence="3">Uncharacterized protein</fullName>
    </submittedName>
</protein>
<dbReference type="InterPro" id="IPR011990">
    <property type="entry name" value="TPR-like_helical_dom_sf"/>
</dbReference>
<evidence type="ECO:0000256" key="1">
    <source>
        <dbReference type="SAM" id="MobiDB-lite"/>
    </source>
</evidence>
<dbReference type="PATRIC" id="fig|1088869.3.peg.1600"/>
<comment type="caution">
    <text evidence="3">The sequence shown here is derived from an EMBL/GenBank/DDBJ whole genome shotgun (WGS) entry which is preliminary data.</text>
</comment>
<feature type="chain" id="PRO_5003489348" evidence="2">
    <location>
        <begin position="24"/>
        <end position="221"/>
    </location>
</feature>
<feature type="region of interest" description="Disordered" evidence="1">
    <location>
        <begin position="20"/>
        <end position="60"/>
    </location>
</feature>
<organism evidence="3 4">
    <name type="scientific">Gluconobacter morbifer G707</name>
    <dbReference type="NCBI Taxonomy" id="1088869"/>
    <lineage>
        <taxon>Bacteria</taxon>
        <taxon>Pseudomonadati</taxon>
        <taxon>Pseudomonadota</taxon>
        <taxon>Alphaproteobacteria</taxon>
        <taxon>Acetobacterales</taxon>
        <taxon>Acetobacteraceae</taxon>
        <taxon>Gluconobacter</taxon>
    </lineage>
</organism>
<dbReference type="AlphaFoldDB" id="G6XJM5"/>
<dbReference type="eggNOG" id="COG0457">
    <property type="taxonomic scope" value="Bacteria"/>
</dbReference>
<keyword evidence="4" id="KW-1185">Reference proteome</keyword>
<feature type="region of interest" description="Disordered" evidence="1">
    <location>
        <begin position="201"/>
        <end position="221"/>
    </location>
</feature>
<reference evidence="3 4" key="1">
    <citation type="submission" date="2011-10" db="EMBL/GenBank/DDBJ databases">
        <title>Genome sequence of Gluconobacter morbifer G707, isolated from Drosophila gut.</title>
        <authorList>
            <person name="Lee W.-J."/>
            <person name="Kim E.-K."/>
        </authorList>
    </citation>
    <scope>NUCLEOTIDE SEQUENCE [LARGE SCALE GENOMIC DNA]</scope>
    <source>
        <strain evidence="3 4">G707</strain>
    </source>
</reference>
<feature type="signal peptide" evidence="2">
    <location>
        <begin position="1"/>
        <end position="23"/>
    </location>
</feature>
<proteinExistence type="predicted"/>
<keyword evidence="2" id="KW-0732">Signal</keyword>
<gene>
    <name evidence="3" type="ORF">GMO_16040</name>
</gene>
<dbReference type="STRING" id="1088869.GMO_16040"/>
<name>G6XJM5_9PROT</name>
<dbReference type="InterPro" id="IPR006311">
    <property type="entry name" value="TAT_signal"/>
</dbReference>
<dbReference type="Proteomes" id="UP000004949">
    <property type="component" value="Unassembled WGS sequence"/>
</dbReference>